<keyword evidence="1" id="KW-0812">Transmembrane</keyword>
<feature type="non-terminal residue" evidence="2">
    <location>
        <position position="1"/>
    </location>
</feature>
<reference evidence="2" key="1">
    <citation type="submission" date="2014-05" db="EMBL/GenBank/DDBJ databases">
        <title>The transcriptome of the halophilic microalga Tetraselmis sp. GSL018 isolated from the Great Salt Lake, Utah.</title>
        <authorList>
            <person name="Jinkerson R.E."/>
            <person name="D'Adamo S."/>
            <person name="Posewitz M.C."/>
        </authorList>
    </citation>
    <scope>NUCLEOTIDE SEQUENCE</scope>
    <source>
        <strain evidence="2">GSL018</strain>
    </source>
</reference>
<feature type="transmembrane region" description="Helical" evidence="1">
    <location>
        <begin position="12"/>
        <end position="36"/>
    </location>
</feature>
<dbReference type="EMBL" id="GBEZ01019053">
    <property type="protein sequence ID" value="JAC67448.1"/>
    <property type="molecule type" value="Transcribed_RNA"/>
</dbReference>
<sequence>RKVPQFTRNEPMNSLATLFHCLQYVYFPVQFLVLWLSRLPPLASVLAIGFQPIVLTDQKTCYAVIVALSLEWLSI</sequence>
<gene>
    <name evidence="2" type="ORF">TSPGSL018_11140</name>
</gene>
<name>A0A061R624_9CHLO</name>
<keyword evidence="1" id="KW-1133">Transmembrane helix</keyword>
<keyword evidence="1" id="KW-0472">Membrane</keyword>
<dbReference type="AlphaFoldDB" id="A0A061R624"/>
<proteinExistence type="predicted"/>
<organism evidence="2">
    <name type="scientific">Tetraselmis sp. GSL018</name>
    <dbReference type="NCBI Taxonomy" id="582737"/>
    <lineage>
        <taxon>Eukaryota</taxon>
        <taxon>Viridiplantae</taxon>
        <taxon>Chlorophyta</taxon>
        <taxon>core chlorophytes</taxon>
        <taxon>Chlorodendrophyceae</taxon>
        <taxon>Chlorodendrales</taxon>
        <taxon>Chlorodendraceae</taxon>
        <taxon>Tetraselmis</taxon>
    </lineage>
</organism>
<protein>
    <submittedName>
        <fullName evidence="2">Uncharacterized protein</fullName>
    </submittedName>
</protein>
<evidence type="ECO:0000256" key="1">
    <source>
        <dbReference type="SAM" id="Phobius"/>
    </source>
</evidence>
<accession>A0A061R624</accession>
<evidence type="ECO:0000313" key="2">
    <source>
        <dbReference type="EMBL" id="JAC67448.1"/>
    </source>
</evidence>